<evidence type="ECO:0000256" key="1">
    <source>
        <dbReference type="ARBA" id="ARBA00008460"/>
    </source>
</evidence>
<keyword evidence="4" id="KW-1185">Reference proteome</keyword>
<organism evidence="3 4">
    <name type="scientific">Solemya velesiana gill symbiont</name>
    <dbReference type="NCBI Taxonomy" id="1918948"/>
    <lineage>
        <taxon>Bacteria</taxon>
        <taxon>Pseudomonadati</taxon>
        <taxon>Pseudomonadota</taxon>
        <taxon>Gammaproteobacteria</taxon>
        <taxon>sulfur-oxidizing symbionts</taxon>
    </lineage>
</organism>
<dbReference type="SUPFAM" id="SSF117991">
    <property type="entry name" value="YbeD/HP0495-like"/>
    <property type="match status" value="1"/>
</dbReference>
<comment type="caution">
    <text evidence="3">The sequence shown here is derived from an EMBL/GenBank/DDBJ whole genome shotgun (WGS) entry which is preliminary data.</text>
</comment>
<accession>A0A1T2KYK3</accession>
<dbReference type="Pfam" id="PF04359">
    <property type="entry name" value="DUF493"/>
    <property type="match status" value="1"/>
</dbReference>
<gene>
    <name evidence="3" type="ORF">BOW51_00585</name>
</gene>
<dbReference type="InterPro" id="IPR007454">
    <property type="entry name" value="UPF0250_YbeD-like"/>
</dbReference>
<name>A0A1T2KYK3_9GAMM</name>
<dbReference type="InterPro" id="IPR027471">
    <property type="entry name" value="YbeD-like_sf"/>
</dbReference>
<dbReference type="PANTHER" id="PTHR38036:SF1">
    <property type="entry name" value="UPF0250 PROTEIN YBED"/>
    <property type="match status" value="1"/>
</dbReference>
<protein>
    <recommendedName>
        <fullName evidence="2">UPF0250 protein BOW51_00585</fullName>
    </recommendedName>
</protein>
<evidence type="ECO:0000313" key="3">
    <source>
        <dbReference type="EMBL" id="OOZ37796.1"/>
    </source>
</evidence>
<dbReference type="HAMAP" id="MF_00659">
    <property type="entry name" value="UPF0250"/>
    <property type="match status" value="1"/>
</dbReference>
<dbReference type="AlphaFoldDB" id="A0A1T2KYK3"/>
<dbReference type="GO" id="GO:0005829">
    <property type="term" value="C:cytosol"/>
    <property type="evidence" value="ECO:0007669"/>
    <property type="project" value="TreeGrafter"/>
</dbReference>
<dbReference type="OrthoDB" id="9793424at2"/>
<dbReference type="Proteomes" id="UP000190896">
    <property type="component" value="Unassembled WGS sequence"/>
</dbReference>
<reference evidence="3 4" key="1">
    <citation type="submission" date="2016-11" db="EMBL/GenBank/DDBJ databases">
        <title>Mixed transmission modes and dynamic genome evolution in an obligate animal-bacterial symbiosis.</title>
        <authorList>
            <person name="Russell S.L."/>
            <person name="Corbett-Detig R.B."/>
            <person name="Cavanaugh C.M."/>
        </authorList>
    </citation>
    <scope>NUCLEOTIDE SEQUENCE [LARGE SCALE GENOMIC DNA]</scope>
    <source>
        <strain evidence="3">Se-Cadez</strain>
    </source>
</reference>
<sequence length="89" mass="9737">MSEEKETLLEFPCQFSVKAMGYATPDFDALVAEIVGRHVPNLGKGAVKSRASNGGKYLSVTVTFEATSKQQLNNIYQALTDHDKVLMSL</sequence>
<dbReference type="EMBL" id="MPRJ01000002">
    <property type="protein sequence ID" value="OOZ37796.1"/>
    <property type="molecule type" value="Genomic_DNA"/>
</dbReference>
<dbReference type="Gene3D" id="3.30.70.260">
    <property type="match status" value="1"/>
</dbReference>
<dbReference type="PANTHER" id="PTHR38036">
    <property type="entry name" value="UPF0250 PROTEIN YBED"/>
    <property type="match status" value="1"/>
</dbReference>
<evidence type="ECO:0000256" key="2">
    <source>
        <dbReference type="HAMAP-Rule" id="MF_00659"/>
    </source>
</evidence>
<evidence type="ECO:0000313" key="4">
    <source>
        <dbReference type="Proteomes" id="UP000190896"/>
    </source>
</evidence>
<dbReference type="RefSeq" id="WP_078485593.1">
    <property type="nucleotide sequence ID" value="NZ_MPRJ01000002.1"/>
</dbReference>
<comment type="similarity">
    <text evidence="1 2">Belongs to the UPF0250 family.</text>
</comment>
<proteinExistence type="inferred from homology"/>